<dbReference type="AlphaFoldDB" id="A0A183A6T8"/>
<feature type="compositionally biased region" description="Low complexity" evidence="5">
    <location>
        <begin position="352"/>
        <end position="366"/>
    </location>
</feature>
<evidence type="ECO:0000256" key="2">
    <source>
        <dbReference type="ARBA" id="ARBA00022801"/>
    </source>
</evidence>
<dbReference type="EMBL" id="UZAN01039776">
    <property type="protein sequence ID" value="VDP67128.1"/>
    <property type="molecule type" value="Genomic_DNA"/>
</dbReference>
<evidence type="ECO:0000313" key="9">
    <source>
        <dbReference type="WBParaSite" id="ECPE_0000267601-mRNA-1"/>
    </source>
</evidence>
<evidence type="ECO:0000256" key="1">
    <source>
        <dbReference type="ARBA" id="ARBA00022723"/>
    </source>
</evidence>
<gene>
    <name evidence="7" type="ORF">ECPE_LOCUS2673</name>
</gene>
<evidence type="ECO:0000313" key="8">
    <source>
        <dbReference type="Proteomes" id="UP000272942"/>
    </source>
</evidence>
<dbReference type="CDD" id="cd00077">
    <property type="entry name" value="HDc"/>
    <property type="match status" value="1"/>
</dbReference>
<accession>A0A183A6T8</accession>
<dbReference type="InterPro" id="IPR003607">
    <property type="entry name" value="HD/PDEase_dom"/>
</dbReference>
<organism evidence="9">
    <name type="scientific">Echinostoma caproni</name>
    <dbReference type="NCBI Taxonomy" id="27848"/>
    <lineage>
        <taxon>Eukaryota</taxon>
        <taxon>Metazoa</taxon>
        <taxon>Spiralia</taxon>
        <taxon>Lophotrochozoa</taxon>
        <taxon>Platyhelminthes</taxon>
        <taxon>Trematoda</taxon>
        <taxon>Digenea</taxon>
        <taxon>Plagiorchiida</taxon>
        <taxon>Echinostomata</taxon>
        <taxon>Echinostomatoidea</taxon>
        <taxon>Echinostomatidae</taxon>
        <taxon>Echinostoma</taxon>
    </lineage>
</organism>
<feature type="domain" description="PDEase" evidence="6">
    <location>
        <begin position="147"/>
        <end position="441"/>
    </location>
</feature>
<dbReference type="Gene3D" id="1.10.1300.10">
    <property type="entry name" value="3'5'-cyclic nucleotide phosphodiesterase, catalytic domain"/>
    <property type="match status" value="1"/>
</dbReference>
<dbReference type="Proteomes" id="UP000272942">
    <property type="component" value="Unassembled WGS sequence"/>
</dbReference>
<dbReference type="InterPro" id="IPR036971">
    <property type="entry name" value="PDEase_catalytic_dom_sf"/>
</dbReference>
<reference evidence="9" key="1">
    <citation type="submission" date="2016-06" db="UniProtKB">
        <authorList>
            <consortium name="WormBaseParasite"/>
        </authorList>
    </citation>
    <scope>IDENTIFICATION</scope>
</reference>
<feature type="binding site" evidence="4">
    <location>
        <position position="267"/>
    </location>
    <ligand>
        <name>Zn(2+)</name>
        <dbReference type="ChEBI" id="CHEBI:29105"/>
        <label>1</label>
    </ligand>
</feature>
<protein>
    <submittedName>
        <fullName evidence="9">PDEase domain-containing protein</fullName>
    </submittedName>
</protein>
<dbReference type="Pfam" id="PF00233">
    <property type="entry name" value="PDEase_I"/>
    <property type="match status" value="1"/>
</dbReference>
<feature type="binding site" evidence="4">
    <location>
        <position position="409"/>
    </location>
    <ligand>
        <name>Zn(2+)</name>
        <dbReference type="ChEBI" id="CHEBI:29105"/>
        <label>1</label>
    </ligand>
</feature>
<keyword evidence="1 4" id="KW-0479">Metal-binding</keyword>
<keyword evidence="8" id="KW-1185">Reference proteome</keyword>
<dbReference type="PANTHER" id="PTHR11347">
    <property type="entry name" value="CYCLIC NUCLEOTIDE PHOSPHODIESTERASE"/>
    <property type="match status" value="1"/>
</dbReference>
<sequence>MFRFRKMRAYVSVRRHRGHSRSIPSSASEAFDQQIIHNLLNCRDQDAFMRFHNLNASSPLCKVVAILNSSKTRSSNLVAKELQKAIDIICKSDVFVNQIFRPTNQQRDPLAADLMEGLMVNVDHEERKKHFPRSASTGSALRLSMIHNLPEIGLTQEIESCLENDDHWDYDILALEKVTQKRPLRFLAMKVFNRFNVFGVLRINEPMMMTWLTVIEENYHMNNPYHNATHAADVMQCTAYLMRRDALTSVFDSMDEVAMLLAAVVHDLNHPGRTNPAVLESHHVALTFELTRKDPNINIFTNLSREEYRTIRGYMIDLVLATEMARHFDHVSKFINNLSKPILQKNRMHDQSSVGSMSSVESGSVGTTNESSNSQIAIANANETISPLEHLTNAENRAILKRMIIKCSDVNNPTRPLELCKEWASRIAEEYFCQVCYLFGT</sequence>
<evidence type="ECO:0000256" key="5">
    <source>
        <dbReference type="SAM" id="MobiDB-lite"/>
    </source>
</evidence>
<evidence type="ECO:0000259" key="6">
    <source>
        <dbReference type="PROSITE" id="PS51845"/>
    </source>
</evidence>
<dbReference type="InterPro" id="IPR023088">
    <property type="entry name" value="PDEase"/>
</dbReference>
<evidence type="ECO:0000256" key="4">
    <source>
        <dbReference type="PIRSR" id="PIRSR623088-3"/>
    </source>
</evidence>
<dbReference type="GO" id="GO:0007165">
    <property type="term" value="P:signal transduction"/>
    <property type="evidence" value="ECO:0007669"/>
    <property type="project" value="InterPro"/>
</dbReference>
<evidence type="ECO:0000313" key="7">
    <source>
        <dbReference type="EMBL" id="VDP67128.1"/>
    </source>
</evidence>
<dbReference type="WBParaSite" id="ECPE_0000267601-mRNA-1">
    <property type="protein sequence ID" value="ECPE_0000267601-mRNA-1"/>
    <property type="gene ID" value="ECPE_0000267601"/>
</dbReference>
<dbReference type="GO" id="GO:0004114">
    <property type="term" value="F:3',5'-cyclic-nucleotide phosphodiesterase activity"/>
    <property type="evidence" value="ECO:0007669"/>
    <property type="project" value="InterPro"/>
</dbReference>
<feature type="region of interest" description="Disordered" evidence="5">
    <location>
        <begin position="350"/>
        <end position="371"/>
    </location>
</feature>
<dbReference type="PROSITE" id="PS51845">
    <property type="entry name" value="PDEASE_I_2"/>
    <property type="match status" value="1"/>
</dbReference>
<feature type="binding site" evidence="4">
    <location>
        <position position="267"/>
    </location>
    <ligand>
        <name>Zn(2+)</name>
        <dbReference type="ChEBI" id="CHEBI:29105"/>
        <label>2</label>
    </ligand>
</feature>
<evidence type="ECO:0000256" key="3">
    <source>
        <dbReference type="PIRSR" id="PIRSR623088-1"/>
    </source>
</evidence>
<dbReference type="GO" id="GO:0046872">
    <property type="term" value="F:metal ion binding"/>
    <property type="evidence" value="ECO:0007669"/>
    <property type="project" value="UniProtKB-KW"/>
</dbReference>
<dbReference type="PRINTS" id="PR00387">
    <property type="entry name" value="PDIESTERASE1"/>
</dbReference>
<proteinExistence type="predicted"/>
<keyword evidence="2" id="KW-0378">Hydrolase</keyword>
<dbReference type="InterPro" id="IPR002073">
    <property type="entry name" value="PDEase_catalytic_dom"/>
</dbReference>
<dbReference type="SUPFAM" id="SSF109604">
    <property type="entry name" value="HD-domain/PDEase-like"/>
    <property type="match status" value="1"/>
</dbReference>
<feature type="active site" description="Proton donor" evidence="3">
    <location>
        <position position="226"/>
    </location>
</feature>
<feature type="binding site" evidence="4">
    <location>
        <position position="230"/>
    </location>
    <ligand>
        <name>Zn(2+)</name>
        <dbReference type="ChEBI" id="CHEBI:29105"/>
        <label>1</label>
    </ligand>
</feature>
<name>A0A183A6T8_9TREM</name>
<dbReference type="OrthoDB" id="189220at2759"/>
<reference evidence="7 8" key="2">
    <citation type="submission" date="2018-11" db="EMBL/GenBank/DDBJ databases">
        <authorList>
            <consortium name="Pathogen Informatics"/>
        </authorList>
    </citation>
    <scope>NUCLEOTIDE SEQUENCE [LARGE SCALE GENOMIC DNA]</scope>
    <source>
        <strain evidence="7 8">Egypt</strain>
    </source>
</reference>
<feature type="binding site" evidence="4">
    <location>
        <position position="266"/>
    </location>
    <ligand>
        <name>Zn(2+)</name>
        <dbReference type="ChEBI" id="CHEBI:29105"/>
        <label>1</label>
    </ligand>
</feature>